<reference evidence="18" key="1">
    <citation type="submission" date="2020-11" db="EMBL/GenBank/DDBJ databases">
        <title>Nocardioides sp. nov., isolated from Soil of Cynanchum wilfordii Hemsley rhizosphere.</title>
        <authorList>
            <person name="Lee J.-S."/>
            <person name="Suh M.K."/>
            <person name="Kim J.-S."/>
        </authorList>
    </citation>
    <scope>NUCLEOTIDE SEQUENCE</scope>
    <source>
        <strain evidence="18">KCTC 19275</strain>
    </source>
</reference>
<accession>A0A930YIK7</accession>
<comment type="catalytic activity">
    <reaction evidence="1">
        <text>Release of an N-terminal amino acid, Xaa-|-Yaa- from a peptide, amide or arylamide. Xaa is preferably Ala, but may be most amino acids including Pro (slow action). When a terminal hydrophobic residue is followed by a prolyl residue, the two may be released as an intact Xaa-Pro dipeptide.</text>
        <dbReference type="EC" id="3.4.11.2"/>
    </reaction>
</comment>
<dbReference type="CDD" id="cd09603">
    <property type="entry name" value="M1_APN_like"/>
    <property type="match status" value="1"/>
</dbReference>
<dbReference type="AlphaFoldDB" id="A0A930YIK7"/>
<feature type="region of interest" description="Disordered" evidence="14">
    <location>
        <begin position="22"/>
        <end position="53"/>
    </location>
</feature>
<evidence type="ECO:0000256" key="4">
    <source>
        <dbReference type="ARBA" id="ARBA00012564"/>
    </source>
</evidence>
<dbReference type="EMBL" id="JADKPN010000001">
    <property type="protein sequence ID" value="MBF4761820.1"/>
    <property type="molecule type" value="Genomic_DNA"/>
</dbReference>
<comment type="cofactor">
    <cofactor evidence="2">
        <name>Zn(2+)</name>
        <dbReference type="ChEBI" id="CHEBI:29105"/>
    </cofactor>
</comment>
<feature type="chain" id="PRO_5039325264" description="Aminopeptidase N" evidence="15">
    <location>
        <begin position="18"/>
        <end position="489"/>
    </location>
</feature>
<gene>
    <name evidence="18" type="ORF">ISU07_01665</name>
</gene>
<dbReference type="InterPro" id="IPR045357">
    <property type="entry name" value="Aminopeptidase_N-like_N"/>
</dbReference>
<feature type="signal peptide" evidence="15">
    <location>
        <begin position="1"/>
        <end position="17"/>
    </location>
</feature>
<keyword evidence="9" id="KW-0378">Hydrolase</keyword>
<dbReference type="GO" id="GO:0070006">
    <property type="term" value="F:metalloaminopeptidase activity"/>
    <property type="evidence" value="ECO:0007669"/>
    <property type="project" value="TreeGrafter"/>
</dbReference>
<dbReference type="GO" id="GO:0006508">
    <property type="term" value="P:proteolysis"/>
    <property type="evidence" value="ECO:0007669"/>
    <property type="project" value="UniProtKB-KW"/>
</dbReference>
<keyword evidence="11" id="KW-0482">Metalloprotease</keyword>
<keyword evidence="10" id="KW-0862">Zinc</keyword>
<feature type="domain" description="Peptidase M1 membrane alanine aminopeptidase" evidence="16">
    <location>
        <begin position="290"/>
        <end position="478"/>
    </location>
</feature>
<evidence type="ECO:0000256" key="14">
    <source>
        <dbReference type="SAM" id="MobiDB-lite"/>
    </source>
</evidence>
<dbReference type="GO" id="GO:0043171">
    <property type="term" value="P:peptide catabolic process"/>
    <property type="evidence" value="ECO:0007669"/>
    <property type="project" value="TreeGrafter"/>
</dbReference>
<dbReference type="Gene3D" id="2.60.40.1730">
    <property type="entry name" value="tricorn interacting facor f3 domain"/>
    <property type="match status" value="1"/>
</dbReference>
<evidence type="ECO:0000256" key="1">
    <source>
        <dbReference type="ARBA" id="ARBA00000098"/>
    </source>
</evidence>
<dbReference type="GO" id="GO:0016020">
    <property type="term" value="C:membrane"/>
    <property type="evidence" value="ECO:0007669"/>
    <property type="project" value="TreeGrafter"/>
</dbReference>
<feature type="compositionally biased region" description="Low complexity" evidence="14">
    <location>
        <begin position="22"/>
        <end position="48"/>
    </location>
</feature>
<dbReference type="GO" id="GO:0005615">
    <property type="term" value="C:extracellular space"/>
    <property type="evidence" value="ECO:0007669"/>
    <property type="project" value="TreeGrafter"/>
</dbReference>
<dbReference type="EC" id="3.4.11.2" evidence="4"/>
<keyword evidence="7" id="KW-0645">Protease</keyword>
<name>A0A930YIK7_9ACTN</name>
<dbReference type="InterPro" id="IPR014782">
    <property type="entry name" value="Peptidase_M1_dom"/>
</dbReference>
<dbReference type="GO" id="GO:0016285">
    <property type="term" value="F:alanyl aminopeptidase activity"/>
    <property type="evidence" value="ECO:0007669"/>
    <property type="project" value="UniProtKB-EC"/>
</dbReference>
<evidence type="ECO:0000256" key="6">
    <source>
        <dbReference type="ARBA" id="ARBA00022438"/>
    </source>
</evidence>
<dbReference type="PANTHER" id="PTHR11533:SF174">
    <property type="entry name" value="PUROMYCIN-SENSITIVE AMINOPEPTIDASE-RELATED"/>
    <property type="match status" value="1"/>
</dbReference>
<proteinExistence type="inferred from homology"/>
<evidence type="ECO:0000256" key="13">
    <source>
        <dbReference type="ARBA" id="ARBA00031533"/>
    </source>
</evidence>
<evidence type="ECO:0000256" key="3">
    <source>
        <dbReference type="ARBA" id="ARBA00010136"/>
    </source>
</evidence>
<dbReference type="PROSITE" id="PS51257">
    <property type="entry name" value="PROKAR_LIPOPROTEIN"/>
    <property type="match status" value="1"/>
</dbReference>
<dbReference type="InterPro" id="IPR042097">
    <property type="entry name" value="Aminopeptidase_N-like_N_sf"/>
</dbReference>
<evidence type="ECO:0000256" key="11">
    <source>
        <dbReference type="ARBA" id="ARBA00023049"/>
    </source>
</evidence>
<dbReference type="SUPFAM" id="SSF63737">
    <property type="entry name" value="Leukotriene A4 hydrolase N-terminal domain"/>
    <property type="match status" value="1"/>
</dbReference>
<evidence type="ECO:0000256" key="15">
    <source>
        <dbReference type="SAM" id="SignalP"/>
    </source>
</evidence>
<dbReference type="PRINTS" id="PR00756">
    <property type="entry name" value="ALADIPTASE"/>
</dbReference>
<comment type="caution">
    <text evidence="18">The sequence shown here is derived from an EMBL/GenBank/DDBJ whole genome shotgun (WGS) entry which is preliminary data.</text>
</comment>
<organism evidence="18 19">
    <name type="scientific">Nocardioides islandensis</name>
    <dbReference type="NCBI Taxonomy" id="433663"/>
    <lineage>
        <taxon>Bacteria</taxon>
        <taxon>Bacillati</taxon>
        <taxon>Actinomycetota</taxon>
        <taxon>Actinomycetes</taxon>
        <taxon>Propionibacteriales</taxon>
        <taxon>Nocardioidaceae</taxon>
        <taxon>Nocardioides</taxon>
    </lineage>
</organism>
<keyword evidence="19" id="KW-1185">Reference proteome</keyword>
<evidence type="ECO:0000256" key="12">
    <source>
        <dbReference type="ARBA" id="ARBA00029811"/>
    </source>
</evidence>
<keyword evidence="8" id="KW-0479">Metal-binding</keyword>
<keyword evidence="6" id="KW-0031">Aminopeptidase</keyword>
<protein>
    <recommendedName>
        <fullName evidence="5">Aminopeptidase N</fullName>
        <ecNumber evidence="4">3.4.11.2</ecNumber>
    </recommendedName>
    <alternativeName>
        <fullName evidence="12">Alanine aminopeptidase</fullName>
    </alternativeName>
    <alternativeName>
        <fullName evidence="13">Lysyl aminopeptidase</fullName>
    </alternativeName>
</protein>
<evidence type="ECO:0000256" key="8">
    <source>
        <dbReference type="ARBA" id="ARBA00022723"/>
    </source>
</evidence>
<dbReference type="Gene3D" id="1.10.390.10">
    <property type="entry name" value="Neutral Protease Domain 2"/>
    <property type="match status" value="1"/>
</dbReference>
<dbReference type="GO" id="GO:0042277">
    <property type="term" value="F:peptide binding"/>
    <property type="evidence" value="ECO:0007669"/>
    <property type="project" value="TreeGrafter"/>
</dbReference>
<evidence type="ECO:0000259" key="16">
    <source>
        <dbReference type="Pfam" id="PF01433"/>
    </source>
</evidence>
<dbReference type="Proteomes" id="UP000640489">
    <property type="component" value="Unassembled WGS sequence"/>
</dbReference>
<dbReference type="RefSeq" id="WP_194705007.1">
    <property type="nucleotide sequence ID" value="NZ_JADKPN010000001.1"/>
</dbReference>
<evidence type="ECO:0000313" key="18">
    <source>
        <dbReference type="EMBL" id="MBF4761820.1"/>
    </source>
</evidence>
<dbReference type="GO" id="GO:0005737">
    <property type="term" value="C:cytoplasm"/>
    <property type="evidence" value="ECO:0007669"/>
    <property type="project" value="TreeGrafter"/>
</dbReference>
<evidence type="ECO:0000256" key="5">
    <source>
        <dbReference type="ARBA" id="ARBA00015611"/>
    </source>
</evidence>
<evidence type="ECO:0000256" key="10">
    <source>
        <dbReference type="ARBA" id="ARBA00022833"/>
    </source>
</evidence>
<dbReference type="GO" id="GO:0008270">
    <property type="term" value="F:zinc ion binding"/>
    <property type="evidence" value="ECO:0007669"/>
    <property type="project" value="InterPro"/>
</dbReference>
<evidence type="ECO:0000259" key="17">
    <source>
        <dbReference type="Pfam" id="PF17900"/>
    </source>
</evidence>
<sequence length="489" mass="53560">MKVRRHTAALVSAAALAGLTACTSSDSSTPAADPSSSVSGGSSSPEGAGEYDAAVSEPVEDSVYPDIGEPDVDALHYGLDLTWDPTGRTLTGAETLTFRSTGDTDQVQLDLEPQLVVSAVQVDGADATFEQQDKNLLVSGAFAADGQYELSIAYSGRPQPVEAPTTRSDFSTTGFTVTDDGSAWTMQEPYGAYSWYAVNDQPSDKAFYDFTLTVPAPMRGVANGELVGVDRADGNTTSTFHLDSTTSSYLVTVAFGKYRRLDAPPVSGVPITYWFPKGTPKKYVKNLRYTPTALEWVESKLGDYPWSSLGILLVDSNSGMETQTMITLGDTDYTTQKDTIVHEIVHQWYGDRVTPDDWRDLWMNEGMAMYLQFVWQSENTGIPMQTILRQAAAYEKQSRSVNGPPAAYDPKTFGEIQVYYGPALMWDEIRRRVGDEKFWAMVKAWPESDADGTVSRDEYLPWVEEQTGADLQDLFDGWLLAEVSPTFGG</sequence>
<dbReference type="InterPro" id="IPR001930">
    <property type="entry name" value="Peptidase_M1"/>
</dbReference>
<dbReference type="SUPFAM" id="SSF55486">
    <property type="entry name" value="Metalloproteases ('zincins'), catalytic domain"/>
    <property type="match status" value="1"/>
</dbReference>
<evidence type="ECO:0000256" key="9">
    <source>
        <dbReference type="ARBA" id="ARBA00022801"/>
    </source>
</evidence>
<keyword evidence="15" id="KW-0732">Signal</keyword>
<evidence type="ECO:0000313" key="19">
    <source>
        <dbReference type="Proteomes" id="UP000640489"/>
    </source>
</evidence>
<dbReference type="Pfam" id="PF01433">
    <property type="entry name" value="Peptidase_M1"/>
    <property type="match status" value="1"/>
</dbReference>
<evidence type="ECO:0000256" key="2">
    <source>
        <dbReference type="ARBA" id="ARBA00001947"/>
    </source>
</evidence>
<feature type="domain" description="Aminopeptidase N-like N-terminal" evidence="17">
    <location>
        <begin position="75"/>
        <end position="250"/>
    </location>
</feature>
<dbReference type="Pfam" id="PF17900">
    <property type="entry name" value="Peptidase_M1_N"/>
    <property type="match status" value="1"/>
</dbReference>
<dbReference type="InterPro" id="IPR027268">
    <property type="entry name" value="Peptidase_M4/M1_CTD_sf"/>
</dbReference>
<comment type="similarity">
    <text evidence="3">Belongs to the peptidase M1 family.</text>
</comment>
<dbReference type="InterPro" id="IPR050344">
    <property type="entry name" value="Peptidase_M1_aminopeptidases"/>
</dbReference>
<dbReference type="PANTHER" id="PTHR11533">
    <property type="entry name" value="PROTEASE M1 ZINC METALLOPROTEASE"/>
    <property type="match status" value="1"/>
</dbReference>
<evidence type="ECO:0000256" key="7">
    <source>
        <dbReference type="ARBA" id="ARBA00022670"/>
    </source>
</evidence>